<sequence>MRLTLLPLYAATVVAGSFALARAQAQPPKKPALPSFWQPVAASQAKRLGQPRLRPTAYRVFRLDLPGLQKVLATATEAQTGPWVLLPLPDGTLEAYQMRTTGIMAPELAARYPNLRTYAGQQTANPANGARLEITPTGVRAMLIRNGRTLFIEPYRPGDTRHYLCFDKANLPAGSKQGFEAGR</sequence>
<gene>
    <name evidence="2" type="ORF">LGH70_18970</name>
</gene>
<feature type="signal peptide" evidence="1">
    <location>
        <begin position="1"/>
        <end position="25"/>
    </location>
</feature>
<feature type="chain" id="PRO_5045050614" evidence="1">
    <location>
        <begin position="26"/>
        <end position="183"/>
    </location>
</feature>
<accession>A0ABS8AIK5</accession>
<proteinExistence type="predicted"/>
<organism evidence="2 3">
    <name type="scientific">Hymenobacter nitidus</name>
    <dbReference type="NCBI Taxonomy" id="2880929"/>
    <lineage>
        <taxon>Bacteria</taxon>
        <taxon>Pseudomonadati</taxon>
        <taxon>Bacteroidota</taxon>
        <taxon>Cytophagia</taxon>
        <taxon>Cytophagales</taxon>
        <taxon>Hymenobacteraceae</taxon>
        <taxon>Hymenobacter</taxon>
    </lineage>
</organism>
<evidence type="ECO:0000313" key="2">
    <source>
        <dbReference type="EMBL" id="MCB2379686.1"/>
    </source>
</evidence>
<comment type="caution">
    <text evidence="2">The sequence shown here is derived from an EMBL/GenBank/DDBJ whole genome shotgun (WGS) entry which is preliminary data.</text>
</comment>
<keyword evidence="3" id="KW-1185">Reference proteome</keyword>
<reference evidence="2" key="1">
    <citation type="submission" date="2021-10" db="EMBL/GenBank/DDBJ databases">
        <authorList>
            <person name="Dean J.D."/>
            <person name="Kim M.K."/>
            <person name="Newey C.N."/>
            <person name="Stoker T.S."/>
            <person name="Thompson D.W."/>
            <person name="Grose J.H."/>
        </authorList>
    </citation>
    <scope>NUCLEOTIDE SEQUENCE</scope>
    <source>
        <strain evidence="2">BT635</strain>
    </source>
</reference>
<evidence type="ECO:0000256" key="1">
    <source>
        <dbReference type="SAM" id="SignalP"/>
    </source>
</evidence>
<dbReference type="EMBL" id="JAJADQ010000011">
    <property type="protein sequence ID" value="MCB2379686.1"/>
    <property type="molecule type" value="Genomic_DNA"/>
</dbReference>
<dbReference type="Proteomes" id="UP001165297">
    <property type="component" value="Unassembled WGS sequence"/>
</dbReference>
<protein>
    <submittedName>
        <fullName evidence="2">Uncharacterized protein</fullName>
    </submittedName>
</protein>
<evidence type="ECO:0000313" key="3">
    <source>
        <dbReference type="Proteomes" id="UP001165297"/>
    </source>
</evidence>
<dbReference type="RefSeq" id="WP_226188931.1">
    <property type="nucleotide sequence ID" value="NZ_JAJADQ010000011.1"/>
</dbReference>
<name>A0ABS8AIK5_9BACT</name>
<keyword evidence="1" id="KW-0732">Signal</keyword>